<reference evidence="3" key="1">
    <citation type="submission" date="2022-01" db="EMBL/GenBank/DDBJ databases">
        <authorList>
            <person name="King R."/>
        </authorList>
    </citation>
    <scope>NUCLEOTIDE SEQUENCE</scope>
</reference>
<dbReference type="PANTHER" id="PTHR18640:SF5">
    <property type="entry name" value="SODIUM_BILE ACID COTRANSPORTER 7"/>
    <property type="match status" value="1"/>
</dbReference>
<dbReference type="EMBL" id="OU896717">
    <property type="protein sequence ID" value="CAH1118650.1"/>
    <property type="molecule type" value="Genomic_DNA"/>
</dbReference>
<dbReference type="PANTHER" id="PTHR18640">
    <property type="entry name" value="SOLUTE CARRIER FAMILY 10 MEMBER 7"/>
    <property type="match status" value="1"/>
</dbReference>
<evidence type="ECO:0000313" key="3">
    <source>
        <dbReference type="EMBL" id="CAH1118650.1"/>
    </source>
</evidence>
<feature type="transmembrane region" description="Helical" evidence="2">
    <location>
        <begin position="237"/>
        <end position="258"/>
    </location>
</feature>
<feature type="transmembrane region" description="Helical" evidence="2">
    <location>
        <begin position="174"/>
        <end position="192"/>
    </location>
</feature>
<protein>
    <recommendedName>
        <fullName evidence="5">Sodium/bile acid cotransporter 7</fullName>
    </recommendedName>
</protein>
<dbReference type="InterPro" id="IPR038770">
    <property type="entry name" value="Na+/solute_symporter_sf"/>
</dbReference>
<keyword evidence="4" id="KW-1185">Reference proteome</keyword>
<organism evidence="3 4">
    <name type="scientific">Phaedon cochleariae</name>
    <name type="common">Mustard beetle</name>
    <dbReference type="NCBI Taxonomy" id="80249"/>
    <lineage>
        <taxon>Eukaryota</taxon>
        <taxon>Metazoa</taxon>
        <taxon>Ecdysozoa</taxon>
        <taxon>Arthropoda</taxon>
        <taxon>Hexapoda</taxon>
        <taxon>Insecta</taxon>
        <taxon>Pterygota</taxon>
        <taxon>Neoptera</taxon>
        <taxon>Endopterygota</taxon>
        <taxon>Coleoptera</taxon>
        <taxon>Polyphaga</taxon>
        <taxon>Cucujiformia</taxon>
        <taxon>Chrysomeloidea</taxon>
        <taxon>Chrysomelidae</taxon>
        <taxon>Chrysomelinae</taxon>
        <taxon>Chrysomelini</taxon>
        <taxon>Phaedon</taxon>
    </lineage>
</organism>
<feature type="transmembrane region" description="Helical" evidence="2">
    <location>
        <begin position="12"/>
        <end position="30"/>
    </location>
</feature>
<dbReference type="AlphaFoldDB" id="A0A9P0GP93"/>
<dbReference type="GO" id="GO:0005886">
    <property type="term" value="C:plasma membrane"/>
    <property type="evidence" value="ECO:0007669"/>
    <property type="project" value="TreeGrafter"/>
</dbReference>
<evidence type="ECO:0000313" key="4">
    <source>
        <dbReference type="Proteomes" id="UP001153737"/>
    </source>
</evidence>
<feature type="transmembrane region" description="Helical" evidence="2">
    <location>
        <begin position="140"/>
        <end position="162"/>
    </location>
</feature>
<feature type="transmembrane region" description="Helical" evidence="2">
    <location>
        <begin position="108"/>
        <end position="128"/>
    </location>
</feature>
<comment type="similarity">
    <text evidence="1">Belongs to the bile acid:sodium symporter (BASS) (TC 2.A.28) family.</text>
</comment>
<feature type="transmembrane region" description="Helical" evidence="2">
    <location>
        <begin position="50"/>
        <end position="68"/>
    </location>
</feature>
<reference evidence="3" key="2">
    <citation type="submission" date="2022-10" db="EMBL/GenBank/DDBJ databases">
        <authorList>
            <consortium name="ENA_rothamsted_submissions"/>
            <consortium name="culmorum"/>
            <person name="King R."/>
        </authorList>
    </citation>
    <scope>NUCLEOTIDE SEQUENCE</scope>
</reference>
<dbReference type="InterPro" id="IPR016833">
    <property type="entry name" value="Put_Na-Bile_cotransptr"/>
</dbReference>
<sequence length="338" mass="37759">MKHRITPLRFIQKNWLLVGILICILLAGIYPELGSKEGPLRTEYTVKYGAVFLIFFISGLSLKTEAIFHTFQRHKLHSFIQIFTFIFIPIFTQAFIRIVSIFRVNVWILKGLITVACMPPPVSSAVILTRAAQGNETAAIFNSILGSFLGIIITPLLLLFNLGSTTVVPLLDTVIQLLTTVVIPLVLGQGIIKFTSFRGHTLPLNAVSQCALLFVIYTTFCDTFLVPESGMSALDVIFTVFSVLILQVILMFLSFKFASSMKKHFDAQDIIAIVFCSTHKSLTLGIPILRIMFHGYSHLSQISLPLLVYHPTQIILGGLMVSQLKDWVHSQRVKRPPV</sequence>
<evidence type="ECO:0000256" key="2">
    <source>
        <dbReference type="SAM" id="Phobius"/>
    </source>
</evidence>
<feature type="transmembrane region" description="Helical" evidence="2">
    <location>
        <begin position="270"/>
        <end position="293"/>
    </location>
</feature>
<feature type="transmembrane region" description="Helical" evidence="2">
    <location>
        <begin position="204"/>
        <end position="225"/>
    </location>
</feature>
<dbReference type="OrthoDB" id="188035at2759"/>
<evidence type="ECO:0008006" key="5">
    <source>
        <dbReference type="Google" id="ProtNLM"/>
    </source>
</evidence>
<accession>A0A9P0GP93</accession>
<keyword evidence="2" id="KW-0812">Transmembrane</keyword>
<name>A0A9P0GP93_PHACE</name>
<evidence type="ECO:0000256" key="1">
    <source>
        <dbReference type="ARBA" id="ARBA00006528"/>
    </source>
</evidence>
<feature type="transmembrane region" description="Helical" evidence="2">
    <location>
        <begin position="80"/>
        <end position="102"/>
    </location>
</feature>
<dbReference type="Gene3D" id="1.20.1530.20">
    <property type="match status" value="1"/>
</dbReference>
<feature type="transmembrane region" description="Helical" evidence="2">
    <location>
        <begin position="299"/>
        <end position="322"/>
    </location>
</feature>
<keyword evidence="2" id="KW-1133">Transmembrane helix</keyword>
<keyword evidence="2" id="KW-0472">Membrane</keyword>
<proteinExistence type="inferred from homology"/>
<dbReference type="Proteomes" id="UP001153737">
    <property type="component" value="Chromosome 11"/>
</dbReference>
<gene>
    <name evidence="3" type="ORF">PHAECO_LOCUS2191</name>
</gene>
<dbReference type="Pfam" id="PF13593">
    <property type="entry name" value="SBF_like"/>
    <property type="match status" value="1"/>
</dbReference>